<accession>A0A4P9WHT2</accession>
<reference evidence="4" key="1">
    <citation type="journal article" date="2018" name="Nat. Microbiol.">
        <title>Leveraging single-cell genomics to expand the fungal tree of life.</title>
        <authorList>
            <person name="Ahrendt S.R."/>
            <person name="Quandt C.A."/>
            <person name="Ciobanu D."/>
            <person name="Clum A."/>
            <person name="Salamov A."/>
            <person name="Andreopoulos B."/>
            <person name="Cheng J.F."/>
            <person name="Woyke T."/>
            <person name="Pelin A."/>
            <person name="Henrissat B."/>
            <person name="Reynolds N.K."/>
            <person name="Benny G.L."/>
            <person name="Smith M.E."/>
            <person name="James T.Y."/>
            <person name="Grigoriev I.V."/>
        </authorList>
    </citation>
    <scope>NUCLEOTIDE SEQUENCE [LARGE SCALE GENOMIC DNA]</scope>
</reference>
<evidence type="ECO:0000313" key="4">
    <source>
        <dbReference type="Proteomes" id="UP000269721"/>
    </source>
</evidence>
<dbReference type="Pfam" id="PF12937">
    <property type="entry name" value="F-box-like"/>
    <property type="match status" value="1"/>
</dbReference>
<dbReference type="Gene3D" id="1.20.1280.50">
    <property type="match status" value="1"/>
</dbReference>
<dbReference type="Proteomes" id="UP000269721">
    <property type="component" value="Unassembled WGS sequence"/>
</dbReference>
<evidence type="ECO:0000259" key="2">
    <source>
        <dbReference type="Pfam" id="PF12937"/>
    </source>
</evidence>
<gene>
    <name evidence="3" type="ORF">BDK51DRAFT_26919</name>
</gene>
<organism evidence="3 4">
    <name type="scientific">Blyttiomyces helicus</name>
    <dbReference type="NCBI Taxonomy" id="388810"/>
    <lineage>
        <taxon>Eukaryota</taxon>
        <taxon>Fungi</taxon>
        <taxon>Fungi incertae sedis</taxon>
        <taxon>Chytridiomycota</taxon>
        <taxon>Chytridiomycota incertae sedis</taxon>
        <taxon>Chytridiomycetes</taxon>
        <taxon>Chytridiomycetes incertae sedis</taxon>
        <taxon>Blyttiomyces</taxon>
    </lineage>
</organism>
<dbReference type="SUPFAM" id="SSF81383">
    <property type="entry name" value="F-box domain"/>
    <property type="match status" value="1"/>
</dbReference>
<dbReference type="EMBL" id="KZ994693">
    <property type="protein sequence ID" value="RKO92304.1"/>
    <property type="molecule type" value="Genomic_DNA"/>
</dbReference>
<feature type="domain" description="F-box" evidence="2">
    <location>
        <begin position="64"/>
        <end position="113"/>
    </location>
</feature>
<feature type="region of interest" description="Disordered" evidence="1">
    <location>
        <begin position="190"/>
        <end position="209"/>
    </location>
</feature>
<dbReference type="InterPro" id="IPR036047">
    <property type="entry name" value="F-box-like_dom_sf"/>
</dbReference>
<proteinExistence type="predicted"/>
<evidence type="ECO:0000313" key="3">
    <source>
        <dbReference type="EMBL" id="RKO92304.1"/>
    </source>
</evidence>
<sequence>MLLCPGTRRVTCCCKLLFRLGFGLGRKCATQHCSPFAALLTTLGTELFNGKDVEPSPATRNTYIPPELLQQIFVHLPDSRTKGSRCRDLCFATLVCRAWGHAAAARIWTHVVIHMRAALARILDLRFGGWMRGPYCLSVLAPYLRGLRELRVADWITPNDHSGFGPPVSTIVEFPCSCPERVVLSIPAPQTRRGEEWEGSEDGEEQRPPAFDLDAVRNSAGRLKRYQAFWIRWSLDAASFPRIDPASLRNLDTLELLDTASPLFADILIQLWPPLRRPVAHCFMFPTLSTVLTVLPSLPTITHLELTSAHAFPDTTFALLEQHPPLTFLGIHYRDRSPRKPPPEGSFTSEDLQRFLRVRGSNLSME</sequence>
<dbReference type="InterPro" id="IPR001810">
    <property type="entry name" value="F-box_dom"/>
</dbReference>
<protein>
    <recommendedName>
        <fullName evidence="2">F-box domain-containing protein</fullName>
    </recommendedName>
</protein>
<evidence type="ECO:0000256" key="1">
    <source>
        <dbReference type="SAM" id="MobiDB-lite"/>
    </source>
</evidence>
<dbReference type="AlphaFoldDB" id="A0A4P9WHT2"/>
<keyword evidence="4" id="KW-1185">Reference proteome</keyword>
<name>A0A4P9WHT2_9FUNG</name>